<evidence type="ECO:0000256" key="5">
    <source>
        <dbReference type="ARBA" id="ARBA00022989"/>
    </source>
</evidence>
<accession>A0A413FBQ8</accession>
<keyword evidence="5 7" id="KW-1133">Transmembrane helix</keyword>
<dbReference type="PANTHER" id="PTHR43652:SF2">
    <property type="entry name" value="BASIC AMINO ACID ANTIPORTER YFCC-RELATED"/>
    <property type="match status" value="1"/>
</dbReference>
<protein>
    <recommendedName>
        <fullName evidence="8">Citrate transporter-like domain-containing protein</fullName>
    </recommendedName>
</protein>
<feature type="transmembrane region" description="Helical" evidence="7">
    <location>
        <begin position="180"/>
        <end position="200"/>
    </location>
</feature>
<keyword evidence="4" id="KW-0677">Repeat</keyword>
<organism evidence="9 10">
    <name type="scientific">Enterocloster asparagiformis</name>
    <dbReference type="NCBI Taxonomy" id="333367"/>
    <lineage>
        <taxon>Bacteria</taxon>
        <taxon>Bacillati</taxon>
        <taxon>Bacillota</taxon>
        <taxon>Clostridia</taxon>
        <taxon>Lachnospirales</taxon>
        <taxon>Lachnospiraceae</taxon>
        <taxon>Enterocloster</taxon>
    </lineage>
</organism>
<dbReference type="GO" id="GO:0055085">
    <property type="term" value="P:transmembrane transport"/>
    <property type="evidence" value="ECO:0007669"/>
    <property type="project" value="InterPro"/>
</dbReference>
<comment type="subcellular location">
    <subcellularLocation>
        <location evidence="1">Membrane</location>
        <topology evidence="1">Multi-pass membrane protein</topology>
    </subcellularLocation>
</comment>
<evidence type="ECO:0000256" key="1">
    <source>
        <dbReference type="ARBA" id="ARBA00004141"/>
    </source>
</evidence>
<evidence type="ECO:0000313" key="9">
    <source>
        <dbReference type="EMBL" id="RGX26580.1"/>
    </source>
</evidence>
<dbReference type="OrthoDB" id="9765532at2"/>
<evidence type="ECO:0000313" key="10">
    <source>
        <dbReference type="Proteomes" id="UP000283880"/>
    </source>
</evidence>
<reference evidence="9 10" key="1">
    <citation type="submission" date="2018-08" db="EMBL/GenBank/DDBJ databases">
        <title>A genome reference for cultivated species of the human gut microbiota.</title>
        <authorList>
            <person name="Zou Y."/>
            <person name="Xue W."/>
            <person name="Luo G."/>
        </authorList>
    </citation>
    <scope>NUCLEOTIDE SEQUENCE [LARGE SCALE GENOMIC DNA]</scope>
    <source>
        <strain evidence="9 10">AF04-15</strain>
    </source>
</reference>
<keyword evidence="6 7" id="KW-0472">Membrane</keyword>
<feature type="transmembrane region" description="Helical" evidence="7">
    <location>
        <begin position="59"/>
        <end position="77"/>
    </location>
</feature>
<evidence type="ECO:0000256" key="7">
    <source>
        <dbReference type="SAM" id="Phobius"/>
    </source>
</evidence>
<feature type="transmembrane region" description="Helical" evidence="7">
    <location>
        <begin position="30"/>
        <end position="52"/>
    </location>
</feature>
<evidence type="ECO:0000256" key="4">
    <source>
        <dbReference type="ARBA" id="ARBA00022737"/>
    </source>
</evidence>
<feature type="transmembrane region" description="Helical" evidence="7">
    <location>
        <begin position="234"/>
        <end position="250"/>
    </location>
</feature>
<dbReference type="InterPro" id="IPR051679">
    <property type="entry name" value="DASS-Related_Transporters"/>
</dbReference>
<evidence type="ECO:0000259" key="8">
    <source>
        <dbReference type="Pfam" id="PF03600"/>
    </source>
</evidence>
<feature type="domain" description="Citrate transporter-like" evidence="8">
    <location>
        <begin position="24"/>
        <end position="334"/>
    </location>
</feature>
<proteinExistence type="predicted"/>
<dbReference type="Pfam" id="PF03600">
    <property type="entry name" value="CitMHS"/>
    <property type="match status" value="1"/>
</dbReference>
<keyword evidence="2" id="KW-0813">Transport</keyword>
<feature type="transmembrane region" description="Helical" evidence="7">
    <location>
        <begin position="97"/>
        <end position="120"/>
    </location>
</feature>
<evidence type="ECO:0000256" key="3">
    <source>
        <dbReference type="ARBA" id="ARBA00022692"/>
    </source>
</evidence>
<feature type="transmembrane region" description="Helical" evidence="7">
    <location>
        <begin position="327"/>
        <end position="347"/>
    </location>
</feature>
<feature type="transmembrane region" description="Helical" evidence="7">
    <location>
        <begin position="353"/>
        <end position="386"/>
    </location>
</feature>
<dbReference type="PANTHER" id="PTHR43652">
    <property type="entry name" value="BASIC AMINO ACID ANTIPORTER YFCC-RELATED"/>
    <property type="match status" value="1"/>
</dbReference>
<feature type="transmembrane region" description="Helical" evidence="7">
    <location>
        <begin position="141"/>
        <end position="160"/>
    </location>
</feature>
<dbReference type="Proteomes" id="UP000283880">
    <property type="component" value="Unassembled WGS sequence"/>
</dbReference>
<gene>
    <name evidence="9" type="ORF">DWV29_18535</name>
</gene>
<feature type="transmembrane region" description="Helical" evidence="7">
    <location>
        <begin position="256"/>
        <end position="278"/>
    </location>
</feature>
<name>A0A413FBQ8_9FIRM</name>
<evidence type="ECO:0000256" key="2">
    <source>
        <dbReference type="ARBA" id="ARBA00022448"/>
    </source>
</evidence>
<dbReference type="EMBL" id="QSBM01000015">
    <property type="protein sequence ID" value="RGX26580.1"/>
    <property type="molecule type" value="Genomic_DNA"/>
</dbReference>
<dbReference type="InterPro" id="IPR004680">
    <property type="entry name" value="Cit_transptr-like_dom"/>
</dbReference>
<keyword evidence="3 7" id="KW-0812">Transmembrane</keyword>
<dbReference type="RefSeq" id="WP_007710947.1">
    <property type="nucleotide sequence ID" value="NZ_JAWRJJ010000245.1"/>
</dbReference>
<comment type="caution">
    <text evidence="9">The sequence shown here is derived from an EMBL/GenBank/DDBJ whole genome shotgun (WGS) entry which is preliminary data.</text>
</comment>
<evidence type="ECO:0000256" key="6">
    <source>
        <dbReference type="ARBA" id="ARBA00023136"/>
    </source>
</evidence>
<sequence length="433" mass="47079">MTLPLIGAIICSIVFVYCLSSKKIPNFTGFFIMAPIALYTGALKASDIYGVLNKSTIHLLLLIGMFASLIGMSHLDVPITKVITKVTGSATGKRRDTILLGTFFVLAGFFSWFLQNNYLTLSLLPVMFIMAKDYKISHSKIIMFAMYATTLGGSCTLIGTNTNTYASSILEGAGFAPLKFFDFIYTGLPCLIIGGLYMIVCSHYFPNYAGEALPEEYQGEMKTIELTKEERRRMKIVGATFIAFVGSLVLESSGKISLTPAIFGYAMMAVLIVTKCFTPKEIVKTARMDFLFQVATTLLEVKIVTEAGISDFLGNGIAQVLANTTNMYVISAVLFFGTLIITCFIANSTCVQLLAPVAIAVAGVLGANPTSFVMTVAVASSCSFLTPMASATNYMLMPYTNLRFTDFIKAGWPLAVLNALACIFVLPQFFPYF</sequence>
<feature type="transmembrane region" description="Helical" evidence="7">
    <location>
        <begin position="407"/>
        <end position="430"/>
    </location>
</feature>
<dbReference type="AlphaFoldDB" id="A0A413FBQ8"/>
<dbReference type="GO" id="GO:0005886">
    <property type="term" value="C:plasma membrane"/>
    <property type="evidence" value="ECO:0007669"/>
    <property type="project" value="TreeGrafter"/>
</dbReference>